<keyword evidence="14" id="KW-1185">Reference proteome</keyword>
<evidence type="ECO:0000313" key="14">
    <source>
        <dbReference type="Proteomes" id="UP000567179"/>
    </source>
</evidence>
<keyword evidence="8 11" id="KW-0472">Membrane</keyword>
<feature type="transmembrane region" description="Helical" evidence="11">
    <location>
        <begin position="245"/>
        <end position="264"/>
    </location>
</feature>
<dbReference type="CDD" id="cd06186">
    <property type="entry name" value="NOX_Duox_like_FAD_NADP"/>
    <property type="match status" value="1"/>
</dbReference>
<keyword evidence="4 11" id="KW-0812">Transmembrane</keyword>
<dbReference type="PANTHER" id="PTHR32361">
    <property type="entry name" value="FERRIC/CUPRIC REDUCTASE TRANSMEMBRANE COMPONENT"/>
    <property type="match status" value="1"/>
</dbReference>
<dbReference type="Gene3D" id="3.40.50.80">
    <property type="entry name" value="Nucleotide-binding domain of ferredoxin-NADP reductase (FNR) module"/>
    <property type="match status" value="1"/>
</dbReference>
<feature type="region of interest" description="Disordered" evidence="10">
    <location>
        <begin position="802"/>
        <end position="821"/>
    </location>
</feature>
<dbReference type="PANTHER" id="PTHR32361:SF9">
    <property type="entry name" value="FERRIC REDUCTASE TRANSMEMBRANE COMPONENT 3-RELATED"/>
    <property type="match status" value="1"/>
</dbReference>
<feature type="compositionally biased region" description="Basic and acidic residues" evidence="10">
    <location>
        <begin position="587"/>
        <end position="597"/>
    </location>
</feature>
<keyword evidence="7" id="KW-0406">Ion transport</keyword>
<dbReference type="AlphaFoldDB" id="A0A8H5ATI1"/>
<name>A0A8H5ATI1_9AGAR</name>
<protein>
    <recommendedName>
        <fullName evidence="12">FAD-binding FR-type domain-containing protein</fullName>
    </recommendedName>
</protein>
<organism evidence="13 14">
    <name type="scientific">Psilocybe cf. subviscida</name>
    <dbReference type="NCBI Taxonomy" id="2480587"/>
    <lineage>
        <taxon>Eukaryota</taxon>
        <taxon>Fungi</taxon>
        <taxon>Dikarya</taxon>
        <taxon>Basidiomycota</taxon>
        <taxon>Agaricomycotina</taxon>
        <taxon>Agaricomycetes</taxon>
        <taxon>Agaricomycetidae</taxon>
        <taxon>Agaricales</taxon>
        <taxon>Agaricineae</taxon>
        <taxon>Strophariaceae</taxon>
        <taxon>Psilocybe</taxon>
    </lineage>
</organism>
<feature type="compositionally biased region" description="Basic and acidic residues" evidence="10">
    <location>
        <begin position="521"/>
        <end position="535"/>
    </location>
</feature>
<dbReference type="OrthoDB" id="17725at2759"/>
<dbReference type="Proteomes" id="UP000567179">
    <property type="component" value="Unassembled WGS sequence"/>
</dbReference>
<feature type="transmembrane region" description="Helical" evidence="11">
    <location>
        <begin position="156"/>
        <end position="180"/>
    </location>
</feature>
<dbReference type="Pfam" id="PF01794">
    <property type="entry name" value="Ferric_reduct"/>
    <property type="match status" value="1"/>
</dbReference>
<evidence type="ECO:0000259" key="12">
    <source>
        <dbReference type="PROSITE" id="PS51384"/>
    </source>
</evidence>
<evidence type="ECO:0000256" key="4">
    <source>
        <dbReference type="ARBA" id="ARBA00022692"/>
    </source>
</evidence>
<feature type="region of interest" description="Disordered" evidence="10">
    <location>
        <begin position="731"/>
        <end position="755"/>
    </location>
</feature>
<dbReference type="Pfam" id="PF08030">
    <property type="entry name" value="NAD_binding_6"/>
    <property type="match status" value="1"/>
</dbReference>
<dbReference type="InterPro" id="IPR051410">
    <property type="entry name" value="Ferric/Cupric_Reductase"/>
</dbReference>
<feature type="transmembrane region" description="Helical" evidence="11">
    <location>
        <begin position="214"/>
        <end position="233"/>
    </location>
</feature>
<evidence type="ECO:0000256" key="2">
    <source>
        <dbReference type="ARBA" id="ARBA00006278"/>
    </source>
</evidence>
<feature type="region of interest" description="Disordered" evidence="10">
    <location>
        <begin position="580"/>
        <end position="613"/>
    </location>
</feature>
<evidence type="ECO:0000256" key="9">
    <source>
        <dbReference type="ARBA" id="ARBA00023180"/>
    </source>
</evidence>
<feature type="transmembrane region" description="Helical" evidence="11">
    <location>
        <begin position="271"/>
        <end position="291"/>
    </location>
</feature>
<dbReference type="InterPro" id="IPR039261">
    <property type="entry name" value="FNR_nucleotide-bd"/>
</dbReference>
<dbReference type="EMBL" id="JAACJJ010000057">
    <property type="protein sequence ID" value="KAF5310624.1"/>
    <property type="molecule type" value="Genomic_DNA"/>
</dbReference>
<feature type="compositionally biased region" description="Polar residues" evidence="10">
    <location>
        <begin position="450"/>
        <end position="464"/>
    </location>
</feature>
<dbReference type="InterPro" id="IPR013121">
    <property type="entry name" value="Fe_red_NAD-bd_6"/>
</dbReference>
<dbReference type="InterPro" id="IPR013130">
    <property type="entry name" value="Fe3_Rdtase_TM_dom"/>
</dbReference>
<dbReference type="SUPFAM" id="SSF52343">
    <property type="entry name" value="Ferredoxin reductase-like, C-terminal NADP-linked domain"/>
    <property type="match status" value="1"/>
</dbReference>
<dbReference type="GO" id="GO:0015677">
    <property type="term" value="P:copper ion import"/>
    <property type="evidence" value="ECO:0007669"/>
    <property type="project" value="TreeGrafter"/>
</dbReference>
<evidence type="ECO:0000256" key="5">
    <source>
        <dbReference type="ARBA" id="ARBA00022989"/>
    </source>
</evidence>
<keyword evidence="3" id="KW-0813">Transport</keyword>
<accession>A0A8H5ATI1</accession>
<feature type="region of interest" description="Disordered" evidence="10">
    <location>
        <begin position="412"/>
        <end position="464"/>
    </location>
</feature>
<gene>
    <name evidence="13" type="ORF">D9619_008266</name>
</gene>
<evidence type="ECO:0000256" key="11">
    <source>
        <dbReference type="SAM" id="Phobius"/>
    </source>
</evidence>
<proteinExistence type="inferred from homology"/>
<dbReference type="GO" id="GO:0005886">
    <property type="term" value="C:plasma membrane"/>
    <property type="evidence" value="ECO:0007669"/>
    <property type="project" value="TreeGrafter"/>
</dbReference>
<evidence type="ECO:0000256" key="3">
    <source>
        <dbReference type="ARBA" id="ARBA00022448"/>
    </source>
</evidence>
<evidence type="ECO:0000256" key="1">
    <source>
        <dbReference type="ARBA" id="ARBA00004141"/>
    </source>
</evidence>
<feature type="region of interest" description="Disordered" evidence="10">
    <location>
        <begin position="503"/>
        <end position="545"/>
    </location>
</feature>
<feature type="compositionally biased region" description="Low complexity" evidence="10">
    <location>
        <begin position="421"/>
        <end position="446"/>
    </location>
</feature>
<dbReference type="GO" id="GO:0006879">
    <property type="term" value="P:intracellular iron ion homeostasis"/>
    <property type="evidence" value="ECO:0007669"/>
    <property type="project" value="TreeGrafter"/>
</dbReference>
<comment type="subcellular location">
    <subcellularLocation>
        <location evidence="1">Membrane</location>
        <topology evidence="1">Multi-pass membrane protein</topology>
    </subcellularLocation>
</comment>
<keyword evidence="5 11" id="KW-1133">Transmembrane helix</keyword>
<feature type="transmembrane region" description="Helical" evidence="11">
    <location>
        <begin position="91"/>
        <end position="117"/>
    </location>
</feature>
<evidence type="ECO:0000256" key="6">
    <source>
        <dbReference type="ARBA" id="ARBA00023002"/>
    </source>
</evidence>
<dbReference type="PROSITE" id="PS51384">
    <property type="entry name" value="FAD_FR"/>
    <property type="match status" value="1"/>
</dbReference>
<dbReference type="InterPro" id="IPR017927">
    <property type="entry name" value="FAD-bd_FR_type"/>
</dbReference>
<feature type="region of interest" description="Disordered" evidence="10">
    <location>
        <begin position="357"/>
        <end position="376"/>
    </location>
</feature>
<dbReference type="GO" id="GO:0000293">
    <property type="term" value="F:ferric-chelate reductase activity"/>
    <property type="evidence" value="ECO:0007669"/>
    <property type="project" value="TreeGrafter"/>
</dbReference>
<evidence type="ECO:0000313" key="13">
    <source>
        <dbReference type="EMBL" id="KAF5310624.1"/>
    </source>
</evidence>
<sequence length="900" mass="99368">MATTMATPPATDKTIRIARFFSYPKTLVYVLIGLLGLVSLIHFLRLVLRLTFREPVPRPDGIRSRRPLLRRWPLAAIDWLRAKSMRKTLRLLWGAQVNWLEGAVTVGYVTLLLAFLFSGTTTLEGQRVEPHYYANRAGTIAATQFPIMTALGMRNNPFSCTSCSLFIFMSLLTVIFVSFLRLPLQRRLVLDITTTHLLTTNDRPEWGLNYLHRMTARVLVILVWIHAGGRLTVGLLDDETINHPWVRSGFLAASTLTLLALVTFRPVRQKAYEWFMVIHFVGAGIFLLALLKHLSGRSLTAYGAWPSLLLWGVDRSLRGLQYLFYNHPYFTPGSANSSRRACDAEVEVLRVRKRATRAGTTQRAVNKEDDDDEEDEPRFLRITLQRPRFRWRPGQSAFLAFPSVGVPGVFASSAPPPKPSTPTVDSSSSPEAGPSARASDASGDAAYRPSTYTPSTNPLRTHPFQSHPFTIMSHDDVSPYHEAWGPSWGVRWSSLFSCFSRKRSNTETRTDTSDGGSDQGSAEKGEGTPEPDPKDLYGFNGALGPRGGARPRPLVFVVRVREGMTRALWDRAAASGRAIAPADTNVDVEKGRRRQTDDDGESASDSERTDGVDYGGTGLKCTVPAFISGPYSNPPVLVGYHTVMLIAGGTGVAFTLPLFLDVIERVKRGEPSCSQLVFIWAVRDIDHLEWIEDEVLQAVSTVPEGTPISVRYLFCITGRDEDTATTVLPAPAPNPEADAAAEAMNNQQRQEEQDDPWRHAVFTPTPKQQKQFARDAKRRAAQERLIAAGGVPSAYVPSNASQVQSSWNSGKPLGKHKPPPGTPLVTSMLQLPGVRLVKTKPPIRTLMQFELAQCQGRLSVNVCGTPSLANSVREVLSQERMDDVMSFGPTVTLHVEAFGG</sequence>
<keyword evidence="6" id="KW-0560">Oxidoreductase</keyword>
<feature type="transmembrane region" description="Helical" evidence="11">
    <location>
        <begin position="27"/>
        <end position="48"/>
    </location>
</feature>
<feature type="domain" description="FAD-binding FR-type" evidence="12">
    <location>
        <begin position="341"/>
        <end position="637"/>
    </location>
</feature>
<comment type="similarity">
    <text evidence="2">Belongs to the ferric reductase (FRE) family.</text>
</comment>
<evidence type="ECO:0000256" key="10">
    <source>
        <dbReference type="SAM" id="MobiDB-lite"/>
    </source>
</evidence>
<evidence type="ECO:0000256" key="7">
    <source>
        <dbReference type="ARBA" id="ARBA00023065"/>
    </source>
</evidence>
<dbReference type="GO" id="GO:0006826">
    <property type="term" value="P:iron ion transport"/>
    <property type="evidence" value="ECO:0007669"/>
    <property type="project" value="TreeGrafter"/>
</dbReference>
<reference evidence="13 14" key="1">
    <citation type="journal article" date="2020" name="ISME J.">
        <title>Uncovering the hidden diversity of litter-decomposition mechanisms in mushroom-forming fungi.</title>
        <authorList>
            <person name="Floudas D."/>
            <person name="Bentzer J."/>
            <person name="Ahren D."/>
            <person name="Johansson T."/>
            <person name="Persson P."/>
            <person name="Tunlid A."/>
        </authorList>
    </citation>
    <scope>NUCLEOTIDE SEQUENCE [LARGE SCALE GENOMIC DNA]</scope>
    <source>
        <strain evidence="13 14">CBS 101986</strain>
    </source>
</reference>
<comment type="caution">
    <text evidence="13">The sequence shown here is derived from an EMBL/GenBank/DDBJ whole genome shotgun (WGS) entry which is preliminary data.</text>
</comment>
<evidence type="ECO:0000256" key="8">
    <source>
        <dbReference type="ARBA" id="ARBA00023136"/>
    </source>
</evidence>
<keyword evidence="9" id="KW-0325">Glycoprotein</keyword>